<evidence type="ECO:0000256" key="2">
    <source>
        <dbReference type="ARBA" id="ARBA00022448"/>
    </source>
</evidence>
<evidence type="ECO:0000313" key="7">
    <source>
        <dbReference type="Proteomes" id="UP000592181"/>
    </source>
</evidence>
<feature type="domain" description="Solute-binding protein family 3/N-terminal" evidence="5">
    <location>
        <begin position="66"/>
        <end position="287"/>
    </location>
</feature>
<feature type="region of interest" description="Disordered" evidence="4">
    <location>
        <begin position="20"/>
        <end position="86"/>
    </location>
</feature>
<organism evidence="6 7">
    <name type="scientific">Janibacter alkaliphilus</name>
    <dbReference type="NCBI Taxonomy" id="1069963"/>
    <lineage>
        <taxon>Bacteria</taxon>
        <taxon>Bacillati</taxon>
        <taxon>Actinomycetota</taxon>
        <taxon>Actinomycetes</taxon>
        <taxon>Micrococcales</taxon>
        <taxon>Intrasporangiaceae</taxon>
        <taxon>Janibacter</taxon>
    </lineage>
</organism>
<keyword evidence="3" id="KW-0732">Signal</keyword>
<evidence type="ECO:0000256" key="1">
    <source>
        <dbReference type="ARBA" id="ARBA00010333"/>
    </source>
</evidence>
<dbReference type="Gene3D" id="3.40.190.10">
    <property type="entry name" value="Periplasmic binding protein-like II"/>
    <property type="match status" value="2"/>
</dbReference>
<dbReference type="Pfam" id="PF00497">
    <property type="entry name" value="SBP_bac_3"/>
    <property type="match status" value="1"/>
</dbReference>
<evidence type="ECO:0000256" key="3">
    <source>
        <dbReference type="ARBA" id="ARBA00022729"/>
    </source>
</evidence>
<evidence type="ECO:0000313" key="6">
    <source>
        <dbReference type="EMBL" id="NYG38411.1"/>
    </source>
</evidence>
<sequence>MVLALTATLVAACSRDVAVEPTTPTGSTAGATSTATPTGSGSNAGSGSSTADGTSSTVGPADVPDTLRVGISFSSPGIGERSNGRTTGLDADVARYVAQAIGADQVSFVNALPNQRETLLETDQVDMVVSSYSMTPERAQRVTFAGPYLNTGQDLLVSERSAVRGPEDLLGFTICAAEGSTSTSELVDDYPGLHVVLRPTVDACVDMLIRGEVKAVTSDAAILAGYARISREPNQLLLAGQPFTTERWGIALPKGDVALCQEVTTALRRMISSGAWEEAVEDHLGESTRISGTTLQPPMLGSCAAREASASSSSSSSSASASSASSSAASSSASSSVSASRSSASASRAAESASSSDGSGSD</sequence>
<dbReference type="SUPFAM" id="SSF53850">
    <property type="entry name" value="Periplasmic binding protein-like II"/>
    <property type="match status" value="1"/>
</dbReference>
<accession>A0A852XJB1</accession>
<dbReference type="GO" id="GO:0006865">
    <property type="term" value="P:amino acid transport"/>
    <property type="evidence" value="ECO:0007669"/>
    <property type="project" value="TreeGrafter"/>
</dbReference>
<dbReference type="PANTHER" id="PTHR30085">
    <property type="entry name" value="AMINO ACID ABC TRANSPORTER PERMEASE"/>
    <property type="match status" value="1"/>
</dbReference>
<dbReference type="CDD" id="cd13690">
    <property type="entry name" value="PBP2_GluB"/>
    <property type="match status" value="1"/>
</dbReference>
<dbReference type="PANTHER" id="PTHR30085:SF6">
    <property type="entry name" value="ABC TRANSPORTER GLUTAMINE-BINDING PROTEIN GLNH"/>
    <property type="match status" value="1"/>
</dbReference>
<evidence type="ECO:0000259" key="5">
    <source>
        <dbReference type="SMART" id="SM00062"/>
    </source>
</evidence>
<dbReference type="EMBL" id="JACBZX010000001">
    <property type="protein sequence ID" value="NYG38411.1"/>
    <property type="molecule type" value="Genomic_DNA"/>
</dbReference>
<evidence type="ECO:0000256" key="4">
    <source>
        <dbReference type="SAM" id="MobiDB-lite"/>
    </source>
</evidence>
<protein>
    <submittedName>
        <fullName evidence="6">Glutamate transport system substrate-binding protein</fullName>
    </submittedName>
</protein>
<name>A0A852XJB1_9MICO</name>
<keyword evidence="7" id="KW-1185">Reference proteome</keyword>
<dbReference type="GO" id="GO:0005576">
    <property type="term" value="C:extracellular region"/>
    <property type="evidence" value="ECO:0007669"/>
    <property type="project" value="TreeGrafter"/>
</dbReference>
<feature type="compositionally biased region" description="Low complexity" evidence="4">
    <location>
        <begin position="21"/>
        <end position="57"/>
    </location>
</feature>
<proteinExistence type="inferred from homology"/>
<dbReference type="Proteomes" id="UP000592181">
    <property type="component" value="Unassembled WGS sequence"/>
</dbReference>
<dbReference type="AlphaFoldDB" id="A0A852XJB1"/>
<dbReference type="GO" id="GO:0030288">
    <property type="term" value="C:outer membrane-bounded periplasmic space"/>
    <property type="evidence" value="ECO:0007669"/>
    <property type="project" value="TreeGrafter"/>
</dbReference>
<feature type="compositionally biased region" description="Low complexity" evidence="4">
    <location>
        <begin position="304"/>
        <end position="356"/>
    </location>
</feature>
<dbReference type="SMART" id="SM00062">
    <property type="entry name" value="PBPb"/>
    <property type="match status" value="1"/>
</dbReference>
<comment type="similarity">
    <text evidence="1">Belongs to the bacterial solute-binding protein 3 family.</text>
</comment>
<gene>
    <name evidence="6" type="ORF">BJY28_002880</name>
</gene>
<comment type="caution">
    <text evidence="6">The sequence shown here is derived from an EMBL/GenBank/DDBJ whole genome shotgun (WGS) entry which is preliminary data.</text>
</comment>
<dbReference type="InterPro" id="IPR051455">
    <property type="entry name" value="Bact_solute-bind_prot3"/>
</dbReference>
<keyword evidence="2" id="KW-0813">Transport</keyword>
<dbReference type="InterPro" id="IPR001638">
    <property type="entry name" value="Solute-binding_3/MltF_N"/>
</dbReference>
<reference evidence="6 7" key="1">
    <citation type="submission" date="2020-07" db="EMBL/GenBank/DDBJ databases">
        <title>Sequencing the genomes of 1000 actinobacteria strains.</title>
        <authorList>
            <person name="Klenk H.-P."/>
        </authorList>
    </citation>
    <scope>NUCLEOTIDE SEQUENCE [LARGE SCALE GENOMIC DNA]</scope>
    <source>
        <strain evidence="6 7">DSM 24723</strain>
    </source>
</reference>
<feature type="region of interest" description="Disordered" evidence="4">
    <location>
        <begin position="287"/>
        <end position="362"/>
    </location>
</feature>